<dbReference type="InterPro" id="IPR051376">
    <property type="entry name" value="CWC25_splicing_factor"/>
</dbReference>
<dbReference type="PANTHER" id="PTHR16196">
    <property type="entry name" value="CELL CYCLE CONTROL PROTEIN CWF25"/>
    <property type="match status" value="1"/>
</dbReference>
<name>A0AAN7P4V4_9COLE</name>
<keyword evidence="3" id="KW-0507">mRNA processing</keyword>
<feature type="compositionally biased region" description="Basic and acidic residues" evidence="8">
    <location>
        <begin position="257"/>
        <end position="267"/>
    </location>
</feature>
<dbReference type="PANTHER" id="PTHR16196:SF0">
    <property type="entry name" value="PRE-MRNA-SPLICING FACTOR CWC25 HOMOLOG"/>
    <property type="match status" value="1"/>
</dbReference>
<protein>
    <recommendedName>
        <fullName evidence="11">Pre-mRNA-splicing factor CWC25 homolog</fullName>
    </recommendedName>
</protein>
<comment type="caution">
    <text evidence="9">The sequence shown here is derived from an EMBL/GenBank/DDBJ whole genome shotgun (WGS) entry which is preliminary data.</text>
</comment>
<evidence type="ECO:0000256" key="4">
    <source>
        <dbReference type="ARBA" id="ARBA00022728"/>
    </source>
</evidence>
<evidence type="ECO:0008006" key="11">
    <source>
        <dbReference type="Google" id="ProtNLM"/>
    </source>
</evidence>
<keyword evidence="10" id="KW-1185">Reference proteome</keyword>
<evidence type="ECO:0000256" key="2">
    <source>
        <dbReference type="ARBA" id="ARBA00006695"/>
    </source>
</evidence>
<evidence type="ECO:0000256" key="8">
    <source>
        <dbReference type="SAM" id="MobiDB-lite"/>
    </source>
</evidence>
<evidence type="ECO:0000313" key="10">
    <source>
        <dbReference type="Proteomes" id="UP001353858"/>
    </source>
</evidence>
<keyword evidence="6" id="KW-0508">mRNA splicing</keyword>
<dbReference type="GO" id="GO:0000398">
    <property type="term" value="P:mRNA splicing, via spliceosome"/>
    <property type="evidence" value="ECO:0007669"/>
    <property type="project" value="TreeGrafter"/>
</dbReference>
<dbReference type="InterPro" id="IPR022209">
    <property type="entry name" value="CWC25"/>
</dbReference>
<comment type="similarity">
    <text evidence="2">Belongs to the CWC25 family.</text>
</comment>
<keyword evidence="4" id="KW-0747">Spliceosome</keyword>
<sequence length="463" mass="54340">MFSQNQSEVKLEWMYKGAQSSVDREDYLLGKSIDKSLEQLNAQEKQQQLGVQQPKNHVEHECIPPSIRDYKEQIGEQVDINAKLQEDPLIAIKKQEEEKRRQFLNNPIQIKKLQKALKMQKNIKKKKRKNSSSESEEDLDIKLAKKLKSLKSSNILHSKSSKTPKKNMLDTILMHKYNELKNQLSQTDLTDILQGKKVKSSSESSSDDDSESSTDKSRKKKSTSDKYKNKFKLGEEKKRRRSSSIEDQRKQTRKNVNRRERTEDAYHLQKKSHRDSSSSSNYYKDRRDPSKKRHSPQQHTSSRNQKHEESFKKKSTEDRKRESSSDSDTDVRKKSWGLIKADGTKIPLSKNSVSKAPPKYDPYKDNKAINYKKREVLTEEEKERRRQEMIQNASWRDKERASNLKVYREIQSQEEMPKNYNPDFLKKELLKSANSSSVESRIKANINNIQRSGKDMSRHFSKR</sequence>
<feature type="compositionally biased region" description="Basic and acidic residues" evidence="8">
    <location>
        <begin position="305"/>
        <end position="333"/>
    </location>
</feature>
<dbReference type="Pfam" id="PF12542">
    <property type="entry name" value="CWC25"/>
    <property type="match status" value="1"/>
</dbReference>
<evidence type="ECO:0000256" key="7">
    <source>
        <dbReference type="ARBA" id="ARBA00023242"/>
    </source>
</evidence>
<reference evidence="10" key="1">
    <citation type="submission" date="2023-01" db="EMBL/GenBank/DDBJ databases">
        <title>Key to firefly adult light organ development and bioluminescence: homeobox transcription factors regulate luciferase expression and transportation to peroxisome.</title>
        <authorList>
            <person name="Fu X."/>
        </authorList>
    </citation>
    <scope>NUCLEOTIDE SEQUENCE [LARGE SCALE GENOMIC DNA]</scope>
</reference>
<evidence type="ECO:0000256" key="1">
    <source>
        <dbReference type="ARBA" id="ARBA00004123"/>
    </source>
</evidence>
<evidence type="ECO:0000256" key="5">
    <source>
        <dbReference type="ARBA" id="ARBA00023054"/>
    </source>
</evidence>
<dbReference type="GO" id="GO:0005684">
    <property type="term" value="C:U2-type spliceosomal complex"/>
    <property type="evidence" value="ECO:0007669"/>
    <property type="project" value="TreeGrafter"/>
</dbReference>
<dbReference type="EMBL" id="JARPUR010000003">
    <property type="protein sequence ID" value="KAK4880765.1"/>
    <property type="molecule type" value="Genomic_DNA"/>
</dbReference>
<feature type="region of interest" description="Disordered" evidence="8">
    <location>
        <begin position="195"/>
        <end position="366"/>
    </location>
</feature>
<feature type="compositionally biased region" description="Basic and acidic residues" evidence="8">
    <location>
        <begin position="222"/>
        <end position="250"/>
    </location>
</feature>
<keyword evidence="7" id="KW-0539">Nucleus</keyword>
<dbReference type="AlphaFoldDB" id="A0AAN7P4V4"/>
<dbReference type="Proteomes" id="UP001353858">
    <property type="component" value="Unassembled WGS sequence"/>
</dbReference>
<comment type="subcellular location">
    <subcellularLocation>
        <location evidence="1">Nucleus</location>
    </subcellularLocation>
</comment>
<keyword evidence="5" id="KW-0175">Coiled coil</keyword>
<evidence type="ECO:0000256" key="6">
    <source>
        <dbReference type="ARBA" id="ARBA00023187"/>
    </source>
</evidence>
<accession>A0AAN7P4V4</accession>
<evidence type="ECO:0000256" key="3">
    <source>
        <dbReference type="ARBA" id="ARBA00022664"/>
    </source>
</evidence>
<evidence type="ECO:0000313" key="9">
    <source>
        <dbReference type="EMBL" id="KAK4880765.1"/>
    </source>
</evidence>
<gene>
    <name evidence="9" type="ORF">RN001_008911</name>
</gene>
<proteinExistence type="inferred from homology"/>
<organism evidence="9 10">
    <name type="scientific">Aquatica leii</name>
    <dbReference type="NCBI Taxonomy" id="1421715"/>
    <lineage>
        <taxon>Eukaryota</taxon>
        <taxon>Metazoa</taxon>
        <taxon>Ecdysozoa</taxon>
        <taxon>Arthropoda</taxon>
        <taxon>Hexapoda</taxon>
        <taxon>Insecta</taxon>
        <taxon>Pterygota</taxon>
        <taxon>Neoptera</taxon>
        <taxon>Endopterygota</taxon>
        <taxon>Coleoptera</taxon>
        <taxon>Polyphaga</taxon>
        <taxon>Elateriformia</taxon>
        <taxon>Elateroidea</taxon>
        <taxon>Lampyridae</taxon>
        <taxon>Luciolinae</taxon>
        <taxon>Aquatica</taxon>
    </lineage>
</organism>